<dbReference type="InterPro" id="IPR036249">
    <property type="entry name" value="Thioredoxin-like_sf"/>
</dbReference>
<dbReference type="InterPro" id="IPR013766">
    <property type="entry name" value="Thioredoxin_domain"/>
</dbReference>
<protein>
    <submittedName>
        <fullName evidence="2">Thioredoxin family protein</fullName>
    </submittedName>
</protein>
<dbReference type="Pfam" id="PF00085">
    <property type="entry name" value="Thioredoxin"/>
    <property type="match status" value="1"/>
</dbReference>
<proteinExistence type="predicted"/>
<dbReference type="Gene3D" id="3.40.30.10">
    <property type="entry name" value="Glutaredoxin"/>
    <property type="match status" value="1"/>
</dbReference>
<evidence type="ECO:0000259" key="1">
    <source>
        <dbReference type="Pfam" id="PF00085"/>
    </source>
</evidence>
<evidence type="ECO:0000313" key="3">
    <source>
        <dbReference type="Proteomes" id="UP001209229"/>
    </source>
</evidence>
<sequence length="109" mass="12960">MQTVNNYNEFMEEVRNNRSVIFYFSHENCSVCKVLLPKVEQLVHSTFPEIKLIYCNTISSPEVAAQNRIFTVPSVLIYFEGKQYFQFSRNFSIDQIKEAIERPYKMIFE</sequence>
<reference evidence="2" key="1">
    <citation type="submission" date="2022-10" db="EMBL/GenBank/DDBJ databases">
        <authorList>
            <person name="Yu W.X."/>
        </authorList>
    </citation>
    <scope>NUCLEOTIDE SEQUENCE</scope>
    <source>
        <strain evidence="2">AAT</strain>
    </source>
</reference>
<comment type="caution">
    <text evidence="2">The sequence shown here is derived from an EMBL/GenBank/DDBJ whole genome shotgun (WGS) entry which is preliminary data.</text>
</comment>
<dbReference type="Proteomes" id="UP001209229">
    <property type="component" value="Unassembled WGS sequence"/>
</dbReference>
<name>A0AAE3M5L6_9BACT</name>
<feature type="domain" description="Thioredoxin" evidence="1">
    <location>
        <begin position="6"/>
        <end position="101"/>
    </location>
</feature>
<keyword evidence="3" id="KW-1185">Reference proteome</keyword>
<dbReference type="CDD" id="cd02947">
    <property type="entry name" value="TRX_family"/>
    <property type="match status" value="1"/>
</dbReference>
<accession>A0AAE3M5L6</accession>
<organism evidence="2 3">
    <name type="scientific">Plebeiibacterium sediminum</name>
    <dbReference type="NCBI Taxonomy" id="2992112"/>
    <lineage>
        <taxon>Bacteria</taxon>
        <taxon>Pseudomonadati</taxon>
        <taxon>Bacteroidota</taxon>
        <taxon>Bacteroidia</taxon>
        <taxon>Marinilabiliales</taxon>
        <taxon>Marinilabiliaceae</taxon>
        <taxon>Plebeiibacterium</taxon>
    </lineage>
</organism>
<dbReference type="RefSeq" id="WP_301191073.1">
    <property type="nucleotide sequence ID" value="NZ_JAPDPJ010000031.1"/>
</dbReference>
<dbReference type="AlphaFoldDB" id="A0AAE3M5L6"/>
<gene>
    <name evidence="2" type="ORF">OM075_13625</name>
</gene>
<evidence type="ECO:0000313" key="2">
    <source>
        <dbReference type="EMBL" id="MCW3787508.1"/>
    </source>
</evidence>
<dbReference type="SUPFAM" id="SSF52833">
    <property type="entry name" value="Thioredoxin-like"/>
    <property type="match status" value="1"/>
</dbReference>
<dbReference type="EMBL" id="JAPDPJ010000031">
    <property type="protein sequence ID" value="MCW3787508.1"/>
    <property type="molecule type" value="Genomic_DNA"/>
</dbReference>